<dbReference type="CDD" id="cd03440">
    <property type="entry name" value="hot_dog"/>
    <property type="match status" value="1"/>
</dbReference>
<sequence length="128" mass="13233">MPVQPGLRAKVDLVVGESDTAVAMNTGEVPVLATPRVAAICEQAAFTAVAGALEPGQTTVGMKIQLDHLAPSAIGNRVVAEAIVEKVAGRRVMFTVSVNDERGLIAAGRITRVIVDTEQFLAKAAGTV</sequence>
<dbReference type="Pfam" id="PF22636">
    <property type="entry name" value="FlK"/>
    <property type="match status" value="1"/>
</dbReference>
<name>A0A6J6I8J7_9ZZZZ</name>
<dbReference type="InterPro" id="IPR029069">
    <property type="entry name" value="HotDog_dom_sf"/>
</dbReference>
<feature type="domain" description="Fluoroacetyl-CoA-specific thioesterase-like" evidence="1">
    <location>
        <begin position="15"/>
        <end position="118"/>
    </location>
</feature>
<dbReference type="Gene3D" id="3.10.129.10">
    <property type="entry name" value="Hotdog Thioesterase"/>
    <property type="match status" value="1"/>
</dbReference>
<dbReference type="InterPro" id="IPR054485">
    <property type="entry name" value="FlK-like_dom"/>
</dbReference>
<protein>
    <submittedName>
        <fullName evidence="2">Unannotated protein</fullName>
    </submittedName>
</protein>
<organism evidence="2">
    <name type="scientific">freshwater metagenome</name>
    <dbReference type="NCBI Taxonomy" id="449393"/>
    <lineage>
        <taxon>unclassified sequences</taxon>
        <taxon>metagenomes</taxon>
        <taxon>ecological metagenomes</taxon>
    </lineage>
</organism>
<dbReference type="PIRSF" id="PIRSF014972">
    <property type="entry name" value="FlK"/>
    <property type="match status" value="1"/>
</dbReference>
<gene>
    <name evidence="2" type="ORF">UFOPK1835_01673</name>
</gene>
<dbReference type="AlphaFoldDB" id="A0A6J6I8J7"/>
<reference evidence="2" key="1">
    <citation type="submission" date="2020-05" db="EMBL/GenBank/DDBJ databases">
        <authorList>
            <person name="Chiriac C."/>
            <person name="Salcher M."/>
            <person name="Ghai R."/>
            <person name="Kavagutti S V."/>
        </authorList>
    </citation>
    <scope>NUCLEOTIDE SEQUENCE</scope>
</reference>
<evidence type="ECO:0000313" key="2">
    <source>
        <dbReference type="EMBL" id="CAB4619664.1"/>
    </source>
</evidence>
<dbReference type="SUPFAM" id="SSF54637">
    <property type="entry name" value="Thioesterase/thiol ester dehydrase-isomerase"/>
    <property type="match status" value="1"/>
</dbReference>
<dbReference type="InterPro" id="IPR025540">
    <property type="entry name" value="FlK"/>
</dbReference>
<dbReference type="PANTHER" id="PTHR36934:SF1">
    <property type="entry name" value="THIOESTERASE DOMAIN-CONTAINING PROTEIN"/>
    <property type="match status" value="1"/>
</dbReference>
<evidence type="ECO:0000259" key="1">
    <source>
        <dbReference type="Pfam" id="PF22636"/>
    </source>
</evidence>
<dbReference type="EMBL" id="CAEZUP010000090">
    <property type="protein sequence ID" value="CAB4619664.1"/>
    <property type="molecule type" value="Genomic_DNA"/>
</dbReference>
<proteinExistence type="predicted"/>
<dbReference type="PANTHER" id="PTHR36934">
    <property type="entry name" value="BLR0278 PROTEIN"/>
    <property type="match status" value="1"/>
</dbReference>
<accession>A0A6J6I8J7</accession>